<evidence type="ECO:0000313" key="3">
    <source>
        <dbReference type="Proteomes" id="UP000442244"/>
    </source>
</evidence>
<evidence type="ECO:0000313" key="2">
    <source>
        <dbReference type="EMBL" id="TYC46657.1"/>
    </source>
</evidence>
<dbReference type="GO" id="GO:0016758">
    <property type="term" value="F:hexosyltransferase activity"/>
    <property type="evidence" value="ECO:0007669"/>
    <property type="project" value="UniProtKB-ARBA"/>
</dbReference>
<protein>
    <submittedName>
        <fullName evidence="2">Glycosyltransferase</fullName>
    </submittedName>
</protein>
<dbReference type="PANTHER" id="PTHR22916">
    <property type="entry name" value="GLYCOSYLTRANSFERASE"/>
    <property type="match status" value="1"/>
</dbReference>
<dbReference type="EMBL" id="SDGY01000001">
    <property type="protein sequence ID" value="TYC46657.1"/>
    <property type="molecule type" value="Genomic_DNA"/>
</dbReference>
<dbReference type="InterPro" id="IPR001173">
    <property type="entry name" value="Glyco_trans_2-like"/>
</dbReference>
<sequence length="325" mass="38087">MKKIIVLMSTYNGKKYLQTQIESILNQDGVNIDFCLKLLIRDDKSTDGTLEMISRYPTVEVLNNDDSNLGVKRSFFEILSKAEKADLYFFSDQDDIWPKNKVQRFLQHYENKNIDEKIPIGLFSDLWISDAMGRSTEVKMSDKYDWKSKADYKFFAWNYRVTGAAFAINFAAKKISDSIPLEWQSQINMHDSFIALLISVVGDLVQIDEPLLYYRQHGNNLVGASNKSKSLKYRVKNLFTIAEAMLNDNMKVYQWLISNQEKYNILLIKYKYFENIYAMKNATNIVTRYKIWKSIKKDITLFKIRVAIFRELMFVGKNTMAKEKQ</sequence>
<dbReference type="AlphaFoldDB" id="A0A6P2CQP1"/>
<comment type="caution">
    <text evidence="2">The sequence shown here is derived from an EMBL/GenBank/DDBJ whole genome shotgun (WGS) entry which is preliminary data.</text>
</comment>
<organism evidence="2 3">
    <name type="scientific">Leuconostoc litchii</name>
    <dbReference type="NCBI Taxonomy" id="1981069"/>
    <lineage>
        <taxon>Bacteria</taxon>
        <taxon>Bacillati</taxon>
        <taxon>Bacillota</taxon>
        <taxon>Bacilli</taxon>
        <taxon>Lactobacillales</taxon>
        <taxon>Lactobacillaceae</taxon>
        <taxon>Leuconostoc</taxon>
    </lineage>
</organism>
<keyword evidence="2" id="KW-0808">Transferase</keyword>
<dbReference type="Proteomes" id="UP000442244">
    <property type="component" value="Unassembled WGS sequence"/>
</dbReference>
<keyword evidence="3" id="KW-1185">Reference proteome</keyword>
<dbReference type="Pfam" id="PF00535">
    <property type="entry name" value="Glycos_transf_2"/>
    <property type="match status" value="1"/>
</dbReference>
<dbReference type="PANTHER" id="PTHR22916:SF3">
    <property type="entry name" value="UDP-GLCNAC:BETAGAL BETA-1,3-N-ACETYLGLUCOSAMINYLTRANSFERASE-LIKE PROTEIN 1"/>
    <property type="match status" value="1"/>
</dbReference>
<gene>
    <name evidence="2" type="ORF">ESZ47_00535</name>
</gene>
<feature type="domain" description="Glycosyltransferase 2-like" evidence="1">
    <location>
        <begin position="6"/>
        <end position="112"/>
    </location>
</feature>
<dbReference type="Gene3D" id="3.90.550.10">
    <property type="entry name" value="Spore Coat Polysaccharide Biosynthesis Protein SpsA, Chain A"/>
    <property type="match status" value="1"/>
</dbReference>
<proteinExistence type="predicted"/>
<dbReference type="SUPFAM" id="SSF53448">
    <property type="entry name" value="Nucleotide-diphospho-sugar transferases"/>
    <property type="match status" value="1"/>
</dbReference>
<evidence type="ECO:0000259" key="1">
    <source>
        <dbReference type="Pfam" id="PF00535"/>
    </source>
</evidence>
<name>A0A6P2CQP1_9LACO</name>
<dbReference type="InterPro" id="IPR029044">
    <property type="entry name" value="Nucleotide-diphossugar_trans"/>
</dbReference>
<accession>A0A6P2CQP1</accession>
<dbReference type="OrthoDB" id="8773442at2"/>
<dbReference type="RefSeq" id="WP_148603794.1">
    <property type="nucleotide sequence ID" value="NZ_BSUV01000001.1"/>
</dbReference>
<reference evidence="2 3" key="1">
    <citation type="submission" date="2019-01" db="EMBL/GenBank/DDBJ databases">
        <title>Leuconostoc litchii sp. nov., a novel lactic acid bacterium isolated from lychee.</title>
        <authorList>
            <person name="Wang L.-T."/>
        </authorList>
    </citation>
    <scope>NUCLEOTIDE SEQUENCE [LARGE SCALE GENOMIC DNA]</scope>
    <source>
        <strain evidence="2 3">MB7</strain>
    </source>
</reference>